<reference evidence="6 7" key="1">
    <citation type="journal article" date="2015" name="Genome Biol. Evol.">
        <title>Comparative Genomics of a Bacterivorous Green Alga Reveals Evolutionary Causalities and Consequences of Phago-Mixotrophic Mode of Nutrition.</title>
        <authorList>
            <person name="Burns J.A."/>
            <person name="Paasch A."/>
            <person name="Narechania A."/>
            <person name="Kim E."/>
        </authorList>
    </citation>
    <scope>NUCLEOTIDE SEQUENCE [LARGE SCALE GENOMIC DNA]</scope>
    <source>
        <strain evidence="6 7">PLY_AMNH</strain>
    </source>
</reference>
<feature type="domain" description="EF-hand" evidence="5">
    <location>
        <begin position="156"/>
        <end position="191"/>
    </location>
</feature>
<evidence type="ECO:0000313" key="6">
    <source>
        <dbReference type="EMBL" id="KAK3237247.1"/>
    </source>
</evidence>
<feature type="domain" description="EF-hand" evidence="5">
    <location>
        <begin position="78"/>
        <end position="113"/>
    </location>
</feature>
<sequence length="198" mass="21822">MGNSASAQKGPLATANAGLSWRTQKKSDSTPSQDVIESTPEFTSAEIERLRRRFGRLAASQGDSGVSLQGFTRLPEFVGNPFAGRLFQLYDSNKDGFLGFEEFKEALTGFRRSQNAEEKCKLIFRVYDSDGDGVISAEDLFITLRMVVGRELSDTLLKDIVQSVIEGHDESGDGKLSLDEFRKLLSKGDFDTQFGCIS</sequence>
<dbReference type="SMART" id="SM00054">
    <property type="entry name" value="EFh"/>
    <property type="match status" value="3"/>
</dbReference>
<keyword evidence="7" id="KW-1185">Reference proteome</keyword>
<organism evidence="6 7">
    <name type="scientific">Cymbomonas tetramitiformis</name>
    <dbReference type="NCBI Taxonomy" id="36881"/>
    <lineage>
        <taxon>Eukaryota</taxon>
        <taxon>Viridiplantae</taxon>
        <taxon>Chlorophyta</taxon>
        <taxon>Pyramimonadophyceae</taxon>
        <taxon>Pyramimonadales</taxon>
        <taxon>Pyramimonadaceae</taxon>
        <taxon>Cymbomonas</taxon>
    </lineage>
</organism>
<gene>
    <name evidence="6" type="ORF">CYMTET_52661</name>
</gene>
<dbReference type="PROSITE" id="PS50222">
    <property type="entry name" value="EF_HAND_2"/>
    <property type="match status" value="3"/>
</dbReference>
<dbReference type="Gene3D" id="1.10.238.10">
    <property type="entry name" value="EF-hand"/>
    <property type="match status" value="1"/>
</dbReference>
<feature type="region of interest" description="Disordered" evidence="4">
    <location>
        <begin position="1"/>
        <end position="41"/>
    </location>
</feature>
<dbReference type="Pfam" id="PF00036">
    <property type="entry name" value="EF-hand_1"/>
    <property type="match status" value="1"/>
</dbReference>
<evidence type="ECO:0000313" key="7">
    <source>
        <dbReference type="Proteomes" id="UP001190700"/>
    </source>
</evidence>
<dbReference type="CDD" id="cd00051">
    <property type="entry name" value="EFh"/>
    <property type="match status" value="2"/>
</dbReference>
<keyword evidence="3" id="KW-0106">Calcium</keyword>
<name>A0AAE0ERE7_9CHLO</name>
<comment type="caution">
    <text evidence="6">The sequence shown here is derived from an EMBL/GenBank/DDBJ whole genome shotgun (WGS) entry which is preliminary data.</text>
</comment>
<accession>A0AAE0ERE7</accession>
<dbReference type="EMBL" id="LGRX02034666">
    <property type="protein sequence ID" value="KAK3237247.1"/>
    <property type="molecule type" value="Genomic_DNA"/>
</dbReference>
<keyword evidence="2" id="KW-0677">Repeat</keyword>
<dbReference type="InterPro" id="IPR018247">
    <property type="entry name" value="EF_Hand_1_Ca_BS"/>
</dbReference>
<evidence type="ECO:0000256" key="2">
    <source>
        <dbReference type="ARBA" id="ARBA00022737"/>
    </source>
</evidence>
<dbReference type="SUPFAM" id="SSF47473">
    <property type="entry name" value="EF-hand"/>
    <property type="match status" value="1"/>
</dbReference>
<dbReference type="GO" id="GO:0005509">
    <property type="term" value="F:calcium ion binding"/>
    <property type="evidence" value="ECO:0007669"/>
    <property type="project" value="InterPro"/>
</dbReference>
<dbReference type="InterPro" id="IPR002048">
    <property type="entry name" value="EF_hand_dom"/>
</dbReference>
<keyword evidence="1" id="KW-0479">Metal-binding</keyword>
<protein>
    <recommendedName>
        <fullName evidence="5">EF-hand domain-containing protein</fullName>
    </recommendedName>
</protein>
<evidence type="ECO:0000256" key="3">
    <source>
        <dbReference type="ARBA" id="ARBA00022837"/>
    </source>
</evidence>
<dbReference type="PANTHER" id="PTHR45942">
    <property type="entry name" value="PROTEIN PHOSPATASE 3 REGULATORY SUBUNIT B ALPHA ISOFORM TYPE 1"/>
    <property type="match status" value="1"/>
</dbReference>
<proteinExistence type="predicted"/>
<evidence type="ECO:0000256" key="4">
    <source>
        <dbReference type="SAM" id="MobiDB-lite"/>
    </source>
</evidence>
<dbReference type="PROSITE" id="PS00018">
    <property type="entry name" value="EF_HAND_1"/>
    <property type="match status" value="3"/>
</dbReference>
<evidence type="ECO:0000256" key="1">
    <source>
        <dbReference type="ARBA" id="ARBA00022723"/>
    </source>
</evidence>
<evidence type="ECO:0000259" key="5">
    <source>
        <dbReference type="PROSITE" id="PS50222"/>
    </source>
</evidence>
<dbReference type="Proteomes" id="UP001190700">
    <property type="component" value="Unassembled WGS sequence"/>
</dbReference>
<feature type="compositionally biased region" description="Polar residues" evidence="4">
    <location>
        <begin position="29"/>
        <end position="41"/>
    </location>
</feature>
<dbReference type="AlphaFoldDB" id="A0AAE0ERE7"/>
<feature type="domain" description="EF-hand" evidence="5">
    <location>
        <begin position="115"/>
        <end position="150"/>
    </location>
</feature>
<dbReference type="InterPro" id="IPR011992">
    <property type="entry name" value="EF-hand-dom_pair"/>
</dbReference>
<dbReference type="Pfam" id="PF13499">
    <property type="entry name" value="EF-hand_7"/>
    <property type="match status" value="1"/>
</dbReference>